<dbReference type="AlphaFoldDB" id="A0A7G2C733"/>
<proteinExistence type="predicted"/>
<feature type="domain" description="DUF7623" evidence="3">
    <location>
        <begin position="293"/>
        <end position="355"/>
    </location>
</feature>
<evidence type="ECO:0000313" key="4">
    <source>
        <dbReference type="EMBL" id="CAD2215399.1"/>
    </source>
</evidence>
<feature type="domain" description="DUF7623" evidence="3">
    <location>
        <begin position="29"/>
        <end position="88"/>
    </location>
</feature>
<dbReference type="Pfam" id="PF24610">
    <property type="entry name" value="DUF7623"/>
    <property type="match status" value="9"/>
</dbReference>
<feature type="coiled-coil region" evidence="1">
    <location>
        <begin position="400"/>
        <end position="434"/>
    </location>
</feature>
<feature type="domain" description="DUF7623" evidence="3">
    <location>
        <begin position="563"/>
        <end position="621"/>
    </location>
</feature>
<evidence type="ECO:0000256" key="1">
    <source>
        <dbReference type="SAM" id="Coils"/>
    </source>
</evidence>
<feature type="compositionally biased region" description="Basic and acidic residues" evidence="2">
    <location>
        <begin position="570"/>
        <end position="625"/>
    </location>
</feature>
<feature type="domain" description="DUF7623" evidence="3">
    <location>
        <begin position="229"/>
        <end position="289"/>
    </location>
</feature>
<gene>
    <name evidence="4" type="ORF">ADEAN_000285400</name>
</gene>
<name>A0A7G2C733_9TRYP</name>
<feature type="domain" description="DUF7623" evidence="3">
    <location>
        <begin position="361"/>
        <end position="425"/>
    </location>
</feature>
<feature type="compositionally biased region" description="Basic and acidic residues" evidence="2">
    <location>
        <begin position="1"/>
        <end position="27"/>
    </location>
</feature>
<evidence type="ECO:0000313" key="5">
    <source>
        <dbReference type="Proteomes" id="UP000515908"/>
    </source>
</evidence>
<feature type="region of interest" description="Disordered" evidence="2">
    <location>
        <begin position="1"/>
        <end position="33"/>
    </location>
</feature>
<feature type="compositionally biased region" description="Basic and acidic residues" evidence="2">
    <location>
        <begin position="216"/>
        <end position="234"/>
    </location>
</feature>
<dbReference type="VEuPathDB" id="TriTrypDB:ADEAN_000285400"/>
<sequence>MRELEKAMNDRAHAMAEDMRDKAREGVLPDSLKGLPKSALHVDEDMPFNDLEVAYLKAEGDGDEEKKDDLAAAMVKRAGDIADKLRGEERANLGSPLGYDPKDLPLDENDEYVKKEGELIGLRVDPKKNAGKIQAAEDELKDIAMELAKEKADNERTYLDSDLEGNNARNVDLLADPAYAGLEEEYHRKVADPYADQDHLADLERMMNDRAHELARKKNAEDRPNYVEEHRNVPLHELPLDTDETVRELEAERARLKQDPVKNKDALRAVEEKVNDRVAELTEEALKGDRIFLDDVPEGVLQRQVNLDDDPTFRDLEQKRAALKSQDPKKNAAAIKDLEDQMNDRLHELANQEKWDARNDMEPEPLGIPLKDLGAAMDADPEFNKLEEMYRDARKDPKRAKEADNLLAQMNDRARELAEEMHEKERANLDQEADGIPLDALPLNEDEKFLALENEARRLQNEPNGARKNAERLAELDDQMNERAKELANELRKEYIDPEPEGIPLELLKLGDDPDFVDKENELRRLEKNPHANAARIADLKKDLNDMAHEKARDMLQNDRDYLDPNPEGVDLRHLPLDTDPQFHEMEAERARLKAEDPRKNQRAIADLEGKLNDRAHELAKGGKG</sequence>
<feature type="region of interest" description="Disordered" evidence="2">
    <location>
        <begin position="557"/>
        <end position="625"/>
    </location>
</feature>
<evidence type="ECO:0000256" key="2">
    <source>
        <dbReference type="SAM" id="MobiDB-lite"/>
    </source>
</evidence>
<feature type="domain" description="DUF7623" evidence="3">
    <location>
        <begin position="96"/>
        <end position="155"/>
    </location>
</feature>
<feature type="domain" description="DUF7623" evidence="3">
    <location>
        <begin position="159"/>
        <end position="222"/>
    </location>
</feature>
<organism evidence="4 5">
    <name type="scientific">Angomonas deanei</name>
    <dbReference type="NCBI Taxonomy" id="59799"/>
    <lineage>
        <taxon>Eukaryota</taxon>
        <taxon>Discoba</taxon>
        <taxon>Euglenozoa</taxon>
        <taxon>Kinetoplastea</taxon>
        <taxon>Metakinetoplastina</taxon>
        <taxon>Trypanosomatida</taxon>
        <taxon>Trypanosomatidae</taxon>
        <taxon>Strigomonadinae</taxon>
        <taxon>Angomonas</taxon>
    </lineage>
</organism>
<keyword evidence="1" id="KW-0175">Coiled coil</keyword>
<dbReference type="EMBL" id="LR877149">
    <property type="protein sequence ID" value="CAD2215399.1"/>
    <property type="molecule type" value="Genomic_DNA"/>
</dbReference>
<protein>
    <recommendedName>
        <fullName evidence="3">DUF7623 domain-containing protein</fullName>
    </recommendedName>
</protein>
<accession>A0A7G2C733</accession>
<feature type="region of interest" description="Disordered" evidence="2">
    <location>
        <begin position="216"/>
        <end position="237"/>
    </location>
</feature>
<dbReference type="Proteomes" id="UP000515908">
    <property type="component" value="Chromosome 05"/>
</dbReference>
<dbReference type="InterPro" id="IPR056040">
    <property type="entry name" value="DUF7623"/>
</dbReference>
<evidence type="ECO:0000259" key="3">
    <source>
        <dbReference type="Pfam" id="PF24610"/>
    </source>
</evidence>
<reference evidence="4 5" key="1">
    <citation type="submission" date="2020-08" db="EMBL/GenBank/DDBJ databases">
        <authorList>
            <person name="Newling K."/>
            <person name="Davey J."/>
            <person name="Forrester S."/>
        </authorList>
    </citation>
    <scope>NUCLEOTIDE SEQUENCE [LARGE SCALE GENOMIC DNA]</scope>
    <source>
        <strain evidence="5">Crithidia deanei Carvalho (ATCC PRA-265)</strain>
    </source>
</reference>
<feature type="domain" description="DUF7623" evidence="3">
    <location>
        <begin position="429"/>
        <end position="493"/>
    </location>
</feature>
<feature type="region of interest" description="Disordered" evidence="2">
    <location>
        <begin position="353"/>
        <end position="372"/>
    </location>
</feature>
<feature type="domain" description="DUF7623" evidence="3">
    <location>
        <begin position="497"/>
        <end position="559"/>
    </location>
</feature>
<keyword evidence="5" id="KW-1185">Reference proteome</keyword>